<proteinExistence type="predicted"/>
<dbReference type="EMBL" id="MU274900">
    <property type="protein sequence ID" value="KAI0095153.1"/>
    <property type="molecule type" value="Genomic_DNA"/>
</dbReference>
<evidence type="ECO:0000313" key="1">
    <source>
        <dbReference type="EMBL" id="KAI0095153.1"/>
    </source>
</evidence>
<gene>
    <name evidence="1" type="ORF">BDY19DRAFT_69037</name>
</gene>
<evidence type="ECO:0000313" key="2">
    <source>
        <dbReference type="Proteomes" id="UP001055072"/>
    </source>
</evidence>
<dbReference type="Proteomes" id="UP001055072">
    <property type="component" value="Unassembled WGS sequence"/>
</dbReference>
<accession>A0ACB8ULK3</accession>
<keyword evidence="2" id="KW-1185">Reference proteome</keyword>
<reference evidence="1" key="1">
    <citation type="journal article" date="2021" name="Environ. Microbiol.">
        <title>Gene family expansions and transcriptome signatures uncover fungal adaptations to wood decay.</title>
        <authorList>
            <person name="Hage H."/>
            <person name="Miyauchi S."/>
            <person name="Viragh M."/>
            <person name="Drula E."/>
            <person name="Min B."/>
            <person name="Chaduli D."/>
            <person name="Navarro D."/>
            <person name="Favel A."/>
            <person name="Norest M."/>
            <person name="Lesage-Meessen L."/>
            <person name="Balint B."/>
            <person name="Merenyi Z."/>
            <person name="de Eugenio L."/>
            <person name="Morin E."/>
            <person name="Martinez A.T."/>
            <person name="Baldrian P."/>
            <person name="Stursova M."/>
            <person name="Martinez M.J."/>
            <person name="Novotny C."/>
            <person name="Magnuson J.K."/>
            <person name="Spatafora J.W."/>
            <person name="Maurice S."/>
            <person name="Pangilinan J."/>
            <person name="Andreopoulos W."/>
            <person name="LaButti K."/>
            <person name="Hundley H."/>
            <person name="Na H."/>
            <person name="Kuo A."/>
            <person name="Barry K."/>
            <person name="Lipzen A."/>
            <person name="Henrissat B."/>
            <person name="Riley R."/>
            <person name="Ahrendt S."/>
            <person name="Nagy L.G."/>
            <person name="Grigoriev I.V."/>
            <person name="Martin F."/>
            <person name="Rosso M.N."/>
        </authorList>
    </citation>
    <scope>NUCLEOTIDE SEQUENCE</scope>
    <source>
        <strain evidence="1">CBS 384.51</strain>
    </source>
</reference>
<name>A0ACB8ULK3_9APHY</name>
<protein>
    <submittedName>
        <fullName evidence="1">Uncharacterized protein</fullName>
    </submittedName>
</protein>
<sequence>MPSPYSRYNYSSPTDNFPSPPHTNSTTDALTSLAFTGNTGLLSSSALAALSSRLAHTNGQYNDDPATPSSTFLFSEKDTEIPSFDPYAEEKENQKISRRNHKGSWGGKSREIMYKSSFSFLRIDSAAASDVTHKTSPVGPPIPTNTRQQEKEEELDDLAALPKPIPRIRQTRTRDDSPLRRWTLAMADVSDEVLVQELEKMRMEARVPTRRRRRHANTKSPTTTSSSGGHTFVDSPVHSGESDQKAIVHGGPEEAKWREELVRLGISPAEKKSGEDSGLESEGSQSESCELEGSPLEFNIDDAGWKSARRALLCCRELVRTERSYQARLRQLLAGETDTPPPVLVFSHVLALLHASEALLARLEDDPSAWGVSAAFVGVEEEVEAAFVAWCGVVGALFEGDDPPAERQARRIVRSSKSLSIGRAESGRGGSGKRSISSVSLHQTQPKSIYHKRSTSFLEENSAEVGSTIGMFTAALGTGLAYNIAPPITTTHCTDEFGVRGQKPDQQLQARGVYANATVSGPLSLSKALKRMTVFSSATTLSASAPASPSSSAPPTMSTSTTKKAKKEKKPAVRELAIQPTQRVMRYVLQYRGAS</sequence>
<organism evidence="1 2">
    <name type="scientific">Irpex rosettiformis</name>
    <dbReference type="NCBI Taxonomy" id="378272"/>
    <lineage>
        <taxon>Eukaryota</taxon>
        <taxon>Fungi</taxon>
        <taxon>Dikarya</taxon>
        <taxon>Basidiomycota</taxon>
        <taxon>Agaricomycotina</taxon>
        <taxon>Agaricomycetes</taxon>
        <taxon>Polyporales</taxon>
        <taxon>Irpicaceae</taxon>
        <taxon>Irpex</taxon>
    </lineage>
</organism>
<comment type="caution">
    <text evidence="1">The sequence shown here is derived from an EMBL/GenBank/DDBJ whole genome shotgun (WGS) entry which is preliminary data.</text>
</comment>